<feature type="coiled-coil region" evidence="1">
    <location>
        <begin position="50"/>
        <end position="89"/>
    </location>
</feature>
<dbReference type="Proteomes" id="UP000054498">
    <property type="component" value="Unassembled WGS sequence"/>
</dbReference>
<keyword evidence="1" id="KW-0175">Coiled coil</keyword>
<organism evidence="2 3">
    <name type="scientific">Monoraphidium neglectum</name>
    <dbReference type="NCBI Taxonomy" id="145388"/>
    <lineage>
        <taxon>Eukaryota</taxon>
        <taxon>Viridiplantae</taxon>
        <taxon>Chlorophyta</taxon>
        <taxon>core chlorophytes</taxon>
        <taxon>Chlorophyceae</taxon>
        <taxon>CS clade</taxon>
        <taxon>Sphaeropleales</taxon>
        <taxon>Selenastraceae</taxon>
        <taxon>Monoraphidium</taxon>
    </lineage>
</organism>
<dbReference type="OrthoDB" id="532794at2759"/>
<dbReference type="PANTHER" id="PTHR19327">
    <property type="entry name" value="GOLGIN"/>
    <property type="match status" value="1"/>
</dbReference>
<evidence type="ECO:0000313" key="3">
    <source>
        <dbReference type="Proteomes" id="UP000054498"/>
    </source>
</evidence>
<evidence type="ECO:0000313" key="2">
    <source>
        <dbReference type="EMBL" id="KIZ07608.1"/>
    </source>
</evidence>
<sequence>MEDVIAALQRGSADRVPSLAASLAPVLRLLQEQADRIGRLEEIVAAQPDAAEAALRARMEEQEAEDARAERLRRQLSQVQDSVATLEAQHAVLAAHSKQQQAAAAAAAQRVVALEAQLFNRSGGADGNDAAWRVPPLEQEQGPGSGMQGGGGGGGGGGLVERVGRLEDLIPQSEKEAKQREEEVRASLAGKLRRLEARVAEQLDSIREDTKQAITLTATAMRRDSDAALGSRVAEAEARGAQRVEALSAAVDGRIMQSVARSAAAQSDELERRVTAVHESGDARLRELAGRVDGLEVSKADAASLTACAAQLSEAFEEASAALSGASAAAADALQSEVGDLRREVARLSTSKADADALASTARRLQRRTDACAEQAAAVAQRVEELEQHAAAVPQALDGVRLEVAELRGGVEGLQLTAKGLHSASCAAAGALERHGRALESLNARCASVAQRADTLRRDVFGAGGPQGAGPITEGDGDWEGEPGAAAVAGAPLAARVARAEAAWRRTAGELGGKAEEAGLRRALLRIDQLQEQVASNTEGVASLTNATFKRVDEHATAIQRLAAAISSAEERPTLRDVKQWVAEGLARAEASWQAEAQDLRGQQQEAAEQLQDTSACAQAGSARSNQAIELLEALRASSAEERRRGDEGLQRLQGKLGALAAQVAQGERSLGPAARQQVAELVAEAMQERLADHLKLHVTDLGARLGSAEAKLRVVSSQQAAAGKEAAVQARLIEKHCGLLSSLEKSLVELGSTCSAATKKLGGRWEAARKLSAERQDALAAALERQAAAVEALSEGLSCAAAIAAGGGGAEAVRAAVAAAARRAAGERVDAFARERLREDDARWQP</sequence>
<dbReference type="GeneID" id="25726473"/>
<evidence type="ECO:0000256" key="1">
    <source>
        <dbReference type="SAM" id="Coils"/>
    </source>
</evidence>
<reference evidence="2 3" key="1">
    <citation type="journal article" date="2013" name="BMC Genomics">
        <title>Reconstruction of the lipid metabolism for the microalga Monoraphidium neglectum from its genome sequence reveals characteristics suitable for biofuel production.</title>
        <authorList>
            <person name="Bogen C."/>
            <person name="Al-Dilaimi A."/>
            <person name="Albersmeier A."/>
            <person name="Wichmann J."/>
            <person name="Grundmann M."/>
            <person name="Rupp O."/>
            <person name="Lauersen K.J."/>
            <person name="Blifernez-Klassen O."/>
            <person name="Kalinowski J."/>
            <person name="Goesmann A."/>
            <person name="Mussgnug J.H."/>
            <person name="Kruse O."/>
        </authorList>
    </citation>
    <scope>NUCLEOTIDE SEQUENCE [LARGE SCALE GENOMIC DNA]</scope>
    <source>
        <strain evidence="2 3">SAG 48.87</strain>
    </source>
</reference>
<dbReference type="AlphaFoldDB" id="A0A0D2KBX7"/>
<dbReference type="PANTHER" id="PTHR19327:SF0">
    <property type="entry name" value="GOLGIN SUBFAMILY A MEMBER 4"/>
    <property type="match status" value="1"/>
</dbReference>
<accession>A0A0D2KBX7</accession>
<feature type="coiled-coil region" evidence="1">
    <location>
        <begin position="163"/>
        <end position="212"/>
    </location>
</feature>
<proteinExistence type="predicted"/>
<dbReference type="EMBL" id="KK100246">
    <property type="protein sequence ID" value="KIZ07608.1"/>
    <property type="molecule type" value="Genomic_DNA"/>
</dbReference>
<keyword evidence="3" id="KW-1185">Reference proteome</keyword>
<dbReference type="KEGG" id="mng:MNEG_0355"/>
<gene>
    <name evidence="2" type="ORF">MNEG_0355</name>
</gene>
<dbReference type="RefSeq" id="XP_013906627.1">
    <property type="nucleotide sequence ID" value="XM_014051173.1"/>
</dbReference>
<name>A0A0D2KBX7_9CHLO</name>
<protein>
    <submittedName>
        <fullName evidence="2">Uncharacterized protein</fullName>
    </submittedName>
</protein>
<dbReference type="STRING" id="145388.A0A0D2KBX7"/>